<dbReference type="EMBL" id="CYXO01000002">
    <property type="protein sequence ID" value="CUM76372.1"/>
    <property type="molecule type" value="Genomic_DNA"/>
</dbReference>
<keyword evidence="1" id="KW-1133">Transmembrane helix</keyword>
<keyword evidence="1" id="KW-0472">Membrane</keyword>
<evidence type="ECO:0000313" key="2">
    <source>
        <dbReference type="EMBL" id="CUM76372.1"/>
    </source>
</evidence>
<name>A0A173REP9_9FIRM</name>
<feature type="transmembrane region" description="Helical" evidence="1">
    <location>
        <begin position="26"/>
        <end position="45"/>
    </location>
</feature>
<accession>A0A173REP9</accession>
<keyword evidence="1" id="KW-0812">Transmembrane</keyword>
<dbReference type="Proteomes" id="UP000095597">
    <property type="component" value="Unassembled WGS sequence"/>
</dbReference>
<reference evidence="2 3" key="1">
    <citation type="submission" date="2015-09" db="EMBL/GenBank/DDBJ databases">
        <authorList>
            <consortium name="Pathogen Informatics"/>
        </authorList>
    </citation>
    <scope>NUCLEOTIDE SEQUENCE [LARGE SCALE GENOMIC DNA]</scope>
    <source>
        <strain evidence="2 3">2789STDY5834961</strain>
    </source>
</reference>
<sequence length="135" mass="14797">MGMNIQKSAGVKADTFILKRNNMDRWIRMDVAMLIILAICTRLVAGIMNVEKMDAYTGSGEGFCKAVSESHGVDMVKDCFELGTQKVLDVKKTAKSVCKSVTIKKTMQDVIRPTETEEIIPEVKGVPEAKDGKAA</sequence>
<organism evidence="2 3">
    <name type="scientific">Dorea longicatena</name>
    <dbReference type="NCBI Taxonomy" id="88431"/>
    <lineage>
        <taxon>Bacteria</taxon>
        <taxon>Bacillati</taxon>
        <taxon>Bacillota</taxon>
        <taxon>Clostridia</taxon>
        <taxon>Lachnospirales</taxon>
        <taxon>Lachnospiraceae</taxon>
        <taxon>Dorea</taxon>
    </lineage>
</organism>
<protein>
    <submittedName>
        <fullName evidence="2">Uncharacterized protein</fullName>
    </submittedName>
</protein>
<proteinExistence type="predicted"/>
<gene>
    <name evidence="2" type="ORF">ERS852573_00419</name>
</gene>
<evidence type="ECO:0000256" key="1">
    <source>
        <dbReference type="SAM" id="Phobius"/>
    </source>
</evidence>
<dbReference type="AlphaFoldDB" id="A0A173REP9"/>
<evidence type="ECO:0000313" key="3">
    <source>
        <dbReference type="Proteomes" id="UP000095597"/>
    </source>
</evidence>